<proteinExistence type="predicted"/>
<keyword evidence="3" id="KW-1185">Reference proteome</keyword>
<dbReference type="Proteomes" id="UP000887458">
    <property type="component" value="Unassembled WGS sequence"/>
</dbReference>
<protein>
    <submittedName>
        <fullName evidence="2">Uncharacterized protein</fullName>
    </submittedName>
</protein>
<evidence type="ECO:0000313" key="2">
    <source>
        <dbReference type="EMBL" id="KAH9417003.1"/>
    </source>
</evidence>
<gene>
    <name evidence="2" type="ORF">DERP_011732</name>
</gene>
<reference evidence="2 3" key="2">
    <citation type="journal article" date="2022" name="Mol. Biol. Evol.">
        <title>Comparative Genomics Reveals Insights into the Divergent Evolution of Astigmatic Mites and Household Pest Adaptations.</title>
        <authorList>
            <person name="Xiong Q."/>
            <person name="Wan A.T."/>
            <person name="Liu X."/>
            <person name="Fung C.S."/>
            <person name="Xiao X."/>
            <person name="Malainual N."/>
            <person name="Hou J."/>
            <person name="Wang L."/>
            <person name="Wang M."/>
            <person name="Yang K.Y."/>
            <person name="Cui Y."/>
            <person name="Leung E.L."/>
            <person name="Nong W."/>
            <person name="Shin S.K."/>
            <person name="Au S.W."/>
            <person name="Jeong K.Y."/>
            <person name="Chew F.T."/>
            <person name="Hui J.H."/>
            <person name="Leung T.F."/>
            <person name="Tungtrongchitr A."/>
            <person name="Zhong N."/>
            <person name="Liu Z."/>
            <person name="Tsui S.K."/>
        </authorList>
    </citation>
    <scope>NUCLEOTIDE SEQUENCE [LARGE SCALE GENOMIC DNA]</scope>
    <source>
        <strain evidence="2">Derp</strain>
    </source>
</reference>
<name>A0ABQ8J3B4_DERPT</name>
<feature type="region of interest" description="Disordered" evidence="1">
    <location>
        <begin position="1"/>
        <end position="32"/>
    </location>
</feature>
<organism evidence="2 3">
    <name type="scientific">Dermatophagoides pteronyssinus</name>
    <name type="common">European house dust mite</name>
    <dbReference type="NCBI Taxonomy" id="6956"/>
    <lineage>
        <taxon>Eukaryota</taxon>
        <taxon>Metazoa</taxon>
        <taxon>Ecdysozoa</taxon>
        <taxon>Arthropoda</taxon>
        <taxon>Chelicerata</taxon>
        <taxon>Arachnida</taxon>
        <taxon>Acari</taxon>
        <taxon>Acariformes</taxon>
        <taxon>Sarcoptiformes</taxon>
        <taxon>Astigmata</taxon>
        <taxon>Psoroptidia</taxon>
        <taxon>Analgoidea</taxon>
        <taxon>Pyroglyphidae</taxon>
        <taxon>Dermatophagoidinae</taxon>
        <taxon>Dermatophagoides</taxon>
    </lineage>
</organism>
<sequence length="61" mass="7125">MSKDERKSGRGAHQQSNVQNIESNDDGGKIKKEKHEAWQLIVINQQQQRKQHNLTKLINFN</sequence>
<comment type="caution">
    <text evidence="2">The sequence shown here is derived from an EMBL/GenBank/DDBJ whole genome shotgun (WGS) entry which is preliminary data.</text>
</comment>
<dbReference type="EMBL" id="NJHN03000083">
    <property type="protein sequence ID" value="KAH9417003.1"/>
    <property type="molecule type" value="Genomic_DNA"/>
</dbReference>
<accession>A0ABQ8J3B4</accession>
<reference evidence="2 3" key="1">
    <citation type="journal article" date="2018" name="J. Allergy Clin. Immunol.">
        <title>High-quality assembly of Dermatophagoides pteronyssinus genome and transcriptome reveals a wide range of novel allergens.</title>
        <authorList>
            <person name="Liu X.Y."/>
            <person name="Yang K.Y."/>
            <person name="Wang M.Q."/>
            <person name="Kwok J.S."/>
            <person name="Zeng X."/>
            <person name="Yang Z."/>
            <person name="Xiao X.J."/>
            <person name="Lau C.P."/>
            <person name="Li Y."/>
            <person name="Huang Z.M."/>
            <person name="Ba J.G."/>
            <person name="Yim A.K."/>
            <person name="Ouyang C.Y."/>
            <person name="Ngai S.M."/>
            <person name="Chan T.F."/>
            <person name="Leung E.L."/>
            <person name="Liu L."/>
            <person name="Liu Z.G."/>
            <person name="Tsui S.K."/>
        </authorList>
    </citation>
    <scope>NUCLEOTIDE SEQUENCE [LARGE SCALE GENOMIC DNA]</scope>
    <source>
        <strain evidence="2">Derp</strain>
    </source>
</reference>
<evidence type="ECO:0000256" key="1">
    <source>
        <dbReference type="SAM" id="MobiDB-lite"/>
    </source>
</evidence>
<feature type="compositionally biased region" description="Polar residues" evidence="1">
    <location>
        <begin position="13"/>
        <end position="22"/>
    </location>
</feature>
<evidence type="ECO:0000313" key="3">
    <source>
        <dbReference type="Proteomes" id="UP000887458"/>
    </source>
</evidence>